<evidence type="ECO:0000256" key="9">
    <source>
        <dbReference type="SAM" id="SignalP"/>
    </source>
</evidence>
<keyword evidence="9" id="KW-0732">Signal</keyword>
<keyword evidence="8" id="KW-0482">Metalloprotease</keyword>
<keyword evidence="4" id="KW-0645">Protease</keyword>
<comment type="cofactor">
    <cofactor evidence="1">
        <name>Zn(2+)</name>
        <dbReference type="ChEBI" id="CHEBI:29105"/>
    </cofactor>
</comment>
<comment type="subcellular location">
    <subcellularLocation>
        <location evidence="2">Cell membrane</location>
        <topology evidence="2">Single-pass type II membrane protein</topology>
    </subcellularLocation>
</comment>
<dbReference type="Pfam" id="PF01431">
    <property type="entry name" value="Peptidase_M13"/>
    <property type="match status" value="1"/>
</dbReference>
<dbReference type="OrthoDB" id="7683024at2759"/>
<dbReference type="Pfam" id="PF05649">
    <property type="entry name" value="Peptidase_M13_N"/>
    <property type="match status" value="1"/>
</dbReference>
<evidence type="ECO:0000256" key="1">
    <source>
        <dbReference type="ARBA" id="ARBA00001947"/>
    </source>
</evidence>
<name>A0A8J2MHN0_COTCN</name>
<dbReference type="InterPro" id="IPR008753">
    <property type="entry name" value="Peptidase_M13_N"/>
</dbReference>
<feature type="domain" description="Peptidase M13 C-terminal" evidence="10">
    <location>
        <begin position="499"/>
        <end position="698"/>
    </location>
</feature>
<evidence type="ECO:0000259" key="10">
    <source>
        <dbReference type="Pfam" id="PF01431"/>
    </source>
</evidence>
<dbReference type="InterPro" id="IPR000718">
    <property type="entry name" value="Peptidase_M13"/>
</dbReference>
<dbReference type="PRINTS" id="PR00786">
    <property type="entry name" value="NEPRILYSIN"/>
</dbReference>
<protein>
    <submittedName>
        <fullName evidence="12">Venom protein 100-6</fullName>
    </submittedName>
</protein>
<feature type="signal peptide" evidence="9">
    <location>
        <begin position="1"/>
        <end position="26"/>
    </location>
</feature>
<evidence type="ECO:0000259" key="11">
    <source>
        <dbReference type="Pfam" id="PF05649"/>
    </source>
</evidence>
<dbReference type="GO" id="GO:0005886">
    <property type="term" value="C:plasma membrane"/>
    <property type="evidence" value="ECO:0007669"/>
    <property type="project" value="UniProtKB-SubCell"/>
</dbReference>
<feature type="chain" id="PRO_5035248898" evidence="9">
    <location>
        <begin position="27"/>
        <end position="701"/>
    </location>
</feature>
<dbReference type="Gene3D" id="1.10.1380.10">
    <property type="entry name" value="Neutral endopeptidase , domain2"/>
    <property type="match status" value="1"/>
</dbReference>
<dbReference type="PROSITE" id="PS51885">
    <property type="entry name" value="NEPRILYSIN"/>
    <property type="match status" value="1"/>
</dbReference>
<evidence type="ECO:0000256" key="6">
    <source>
        <dbReference type="ARBA" id="ARBA00022801"/>
    </source>
</evidence>
<dbReference type="GO" id="GO:0046872">
    <property type="term" value="F:metal ion binding"/>
    <property type="evidence" value="ECO:0007669"/>
    <property type="project" value="UniProtKB-KW"/>
</dbReference>
<keyword evidence="6" id="KW-0378">Hydrolase</keyword>
<feature type="domain" description="Peptidase M13 N-terminal" evidence="11">
    <location>
        <begin position="61"/>
        <end position="434"/>
    </location>
</feature>
<organism evidence="12 13">
    <name type="scientific">Cotesia congregata</name>
    <name type="common">Parasitoid wasp</name>
    <name type="synonym">Apanteles congregatus</name>
    <dbReference type="NCBI Taxonomy" id="51543"/>
    <lineage>
        <taxon>Eukaryota</taxon>
        <taxon>Metazoa</taxon>
        <taxon>Ecdysozoa</taxon>
        <taxon>Arthropoda</taxon>
        <taxon>Hexapoda</taxon>
        <taxon>Insecta</taxon>
        <taxon>Pterygota</taxon>
        <taxon>Neoptera</taxon>
        <taxon>Endopterygota</taxon>
        <taxon>Hymenoptera</taxon>
        <taxon>Apocrita</taxon>
        <taxon>Ichneumonoidea</taxon>
        <taxon>Braconidae</taxon>
        <taxon>Microgastrinae</taxon>
        <taxon>Cotesia</taxon>
    </lineage>
</organism>
<proteinExistence type="inferred from homology"/>
<keyword evidence="13" id="KW-1185">Reference proteome</keyword>
<comment type="caution">
    <text evidence="12">The sequence shown here is derived from an EMBL/GenBank/DDBJ whole genome shotgun (WGS) entry which is preliminary data.</text>
</comment>
<sequence>MVTFSLKNMGLPLLAVIFFTVAAVESSNNKKKDSIRNQNSLIKNMEYGLYMLQNMNASVDPCDNFYEFACGDADDKSNKYYDKADNDMDRRIEILITDSHRSFKFEPFKFISDYYYSCKNLKKNHDDTELLNELISKLGGWPVLEGDKWDDTDFNWEKYVEKAISIGIVVDDFYNLNTDLDEGVVKFELDPPVSRDSESDLSNNKLSNAYFKFMSDVAIFLGADIDQTKELKLSLEFGHDINTLYYSKVYNEDDYNPVEMSVKEMIEKWPSIDWIRSLSSNTKPYYNFTNETNVHIEFPNFITHFEKLLNRTPKRVQANYLVWNFIELAIRFINSKTLWDYSQTYKKIRYSYTTKIDQIDCKELVKTDLNPLLQAYYIREYPVEERTKSEFHAIYSNVKNKFIEIVNSSKWLDSNTKIEIIDKVASIQTVIGYPDELLNDDQLKNYFEGLEITRDNFYKNYLNAKLFEKKIINFQTFNKVSSVKTGVDLFTFMYEEPNNAMYDIFDNFMSVSIELLRNYFFDVERFNYLNYGVIGGIIGHELSHAVDSENRLLKKTGLRYKWSHLSNDEYQKKETCMINQYKINYPTENEIELKAAKYLSENIADNIGTKIAYLAYQDWIAINGHEPNLPGLSYTPNQLFWISFANQWCQPKSVLSNWDDDDHASDDKRVIGTVSNSIEFSKDFNCPVGSNMNPSNKCIFF</sequence>
<dbReference type="GO" id="GO:0004222">
    <property type="term" value="F:metalloendopeptidase activity"/>
    <property type="evidence" value="ECO:0007669"/>
    <property type="project" value="InterPro"/>
</dbReference>
<dbReference type="Gene3D" id="3.40.390.10">
    <property type="entry name" value="Collagenase (Catalytic Domain)"/>
    <property type="match status" value="1"/>
</dbReference>
<dbReference type="InterPro" id="IPR024079">
    <property type="entry name" value="MetalloPept_cat_dom_sf"/>
</dbReference>
<evidence type="ECO:0000256" key="8">
    <source>
        <dbReference type="ARBA" id="ARBA00023049"/>
    </source>
</evidence>
<dbReference type="AlphaFoldDB" id="A0A8J2MHN0"/>
<dbReference type="SUPFAM" id="SSF55486">
    <property type="entry name" value="Metalloproteases ('zincins'), catalytic domain"/>
    <property type="match status" value="1"/>
</dbReference>
<evidence type="ECO:0000256" key="7">
    <source>
        <dbReference type="ARBA" id="ARBA00022833"/>
    </source>
</evidence>
<evidence type="ECO:0000256" key="3">
    <source>
        <dbReference type="ARBA" id="ARBA00007357"/>
    </source>
</evidence>
<dbReference type="EMBL" id="CAJNRD030001118">
    <property type="protein sequence ID" value="CAG5083836.1"/>
    <property type="molecule type" value="Genomic_DNA"/>
</dbReference>
<dbReference type="CDD" id="cd08662">
    <property type="entry name" value="M13"/>
    <property type="match status" value="1"/>
</dbReference>
<dbReference type="PANTHER" id="PTHR11733">
    <property type="entry name" value="ZINC METALLOPROTEASE FAMILY M13 NEPRILYSIN-RELATED"/>
    <property type="match status" value="1"/>
</dbReference>
<evidence type="ECO:0000256" key="2">
    <source>
        <dbReference type="ARBA" id="ARBA00004401"/>
    </source>
</evidence>
<keyword evidence="7" id="KW-0862">Zinc</keyword>
<evidence type="ECO:0000313" key="13">
    <source>
        <dbReference type="Proteomes" id="UP000786811"/>
    </source>
</evidence>
<dbReference type="Proteomes" id="UP000786811">
    <property type="component" value="Unassembled WGS sequence"/>
</dbReference>
<comment type="similarity">
    <text evidence="3">Belongs to the peptidase M13 family.</text>
</comment>
<gene>
    <name evidence="12" type="ORF">HICCMSTLAB_LOCUS3943</name>
</gene>
<dbReference type="InterPro" id="IPR042089">
    <property type="entry name" value="Peptidase_M13_dom_2"/>
</dbReference>
<dbReference type="GO" id="GO:0016485">
    <property type="term" value="P:protein processing"/>
    <property type="evidence" value="ECO:0007669"/>
    <property type="project" value="TreeGrafter"/>
</dbReference>
<evidence type="ECO:0000256" key="5">
    <source>
        <dbReference type="ARBA" id="ARBA00022723"/>
    </source>
</evidence>
<evidence type="ECO:0000313" key="12">
    <source>
        <dbReference type="EMBL" id="CAG5083836.1"/>
    </source>
</evidence>
<dbReference type="PANTHER" id="PTHR11733:SF224">
    <property type="entry name" value="NEPRILYSIN-2"/>
    <property type="match status" value="1"/>
</dbReference>
<evidence type="ECO:0000256" key="4">
    <source>
        <dbReference type="ARBA" id="ARBA00022670"/>
    </source>
</evidence>
<dbReference type="InterPro" id="IPR018497">
    <property type="entry name" value="Peptidase_M13_C"/>
</dbReference>
<reference evidence="12" key="1">
    <citation type="submission" date="2021-04" db="EMBL/GenBank/DDBJ databases">
        <authorList>
            <person name="Chebbi M.A.C M."/>
        </authorList>
    </citation>
    <scope>NUCLEOTIDE SEQUENCE</scope>
</reference>
<accession>A0A8J2MHN0</accession>
<keyword evidence="5" id="KW-0479">Metal-binding</keyword>